<dbReference type="EMBL" id="AAKOBS010000002">
    <property type="protein sequence ID" value="ECT8495247.1"/>
    <property type="molecule type" value="Genomic_DNA"/>
</dbReference>
<comment type="caution">
    <text evidence="2">The sequence shown here is derived from an EMBL/GenBank/DDBJ whole genome shotgun (WGS) entry which is preliminary data.</text>
</comment>
<name>A0A602YVS7_SALET</name>
<gene>
    <name evidence="2" type="ORF">BWQ27_03255</name>
</gene>
<keyword evidence="1" id="KW-1133">Transmembrane helix</keyword>
<evidence type="ECO:0000313" key="2">
    <source>
        <dbReference type="EMBL" id="ECT8495247.1"/>
    </source>
</evidence>
<protein>
    <submittedName>
        <fullName evidence="2">Uncharacterized protein</fullName>
    </submittedName>
</protein>
<organism evidence="2">
    <name type="scientific">Salmonella enterica subsp. enterica serovar Pensacola</name>
    <dbReference type="NCBI Taxonomy" id="34042"/>
    <lineage>
        <taxon>Bacteria</taxon>
        <taxon>Pseudomonadati</taxon>
        <taxon>Pseudomonadota</taxon>
        <taxon>Gammaproteobacteria</taxon>
        <taxon>Enterobacterales</taxon>
        <taxon>Enterobacteriaceae</taxon>
        <taxon>Salmonella</taxon>
    </lineage>
</organism>
<keyword evidence="1" id="KW-0472">Membrane</keyword>
<accession>A0A602YVS7</accession>
<evidence type="ECO:0000256" key="1">
    <source>
        <dbReference type="SAM" id="Phobius"/>
    </source>
</evidence>
<dbReference type="Proteomes" id="UP000839894">
    <property type="component" value="Unassembled WGS sequence"/>
</dbReference>
<reference evidence="2" key="1">
    <citation type="submission" date="2018-07" db="EMBL/GenBank/DDBJ databases">
        <authorList>
            <consortium name="PulseNet: The National Subtyping Network for Foodborne Disease Surveillance"/>
            <person name="Tarr C.L."/>
            <person name="Trees E."/>
            <person name="Katz L.S."/>
            <person name="Carleton-Romer H.A."/>
            <person name="Stroika S."/>
            <person name="Kucerova Z."/>
            <person name="Roache K.F."/>
            <person name="Sabol A.L."/>
            <person name="Besser J."/>
            <person name="Gerner-Smidt P."/>
        </authorList>
    </citation>
    <scope>NUCLEOTIDE SEQUENCE [LARGE SCALE GENOMIC DNA]</scope>
    <source>
        <strain evidence="2">PNUSAS006183</strain>
    </source>
</reference>
<proteinExistence type="predicted"/>
<dbReference type="AlphaFoldDB" id="A0A602YVS7"/>
<keyword evidence="1" id="KW-0812">Transmembrane</keyword>
<feature type="transmembrane region" description="Helical" evidence="1">
    <location>
        <begin position="32"/>
        <end position="65"/>
    </location>
</feature>
<sequence>MSRPSNEILFQLHYSYHIEILTNIFFLRATRFLWLVQLITGCLIIGNFLPALSSGIIIVICTYLLSVYRTHGAAAKASLQACRYYDLICRLNTLTDSELREQLHALERDDSRTFNVFFNPARIRAYIMLGWTEPAEQELSQLNRREKLFAWLAGDIPR</sequence>